<gene>
    <name evidence="17" type="primary">pssA</name>
    <name evidence="17" type="ORF">GCM10007362_00670</name>
</gene>
<dbReference type="NCBIfam" id="TIGR00473">
    <property type="entry name" value="pssA"/>
    <property type="match status" value="1"/>
</dbReference>
<keyword evidence="11 16" id="KW-0472">Membrane</keyword>
<reference evidence="18" key="1">
    <citation type="journal article" date="2019" name="Int. J. Syst. Evol. Microbiol.">
        <title>The Global Catalogue of Microorganisms (GCM) 10K type strain sequencing project: providing services to taxonomists for standard genome sequencing and annotation.</title>
        <authorList>
            <consortium name="The Broad Institute Genomics Platform"/>
            <consortium name="The Broad Institute Genome Sequencing Center for Infectious Disease"/>
            <person name="Wu L."/>
            <person name="Ma J."/>
        </authorList>
    </citation>
    <scope>NUCLEOTIDE SEQUENCE [LARGE SCALE GENOMIC DNA]</scope>
    <source>
        <strain evidence="18">CCM 8702</strain>
    </source>
</reference>
<evidence type="ECO:0000256" key="13">
    <source>
        <dbReference type="ARBA" id="ARBA00023264"/>
    </source>
</evidence>
<dbReference type="InterPro" id="IPR050324">
    <property type="entry name" value="CDP-alcohol_PTase-I"/>
</dbReference>
<evidence type="ECO:0000256" key="12">
    <source>
        <dbReference type="ARBA" id="ARBA00023209"/>
    </source>
</evidence>
<evidence type="ECO:0000256" key="7">
    <source>
        <dbReference type="ARBA" id="ARBA00022679"/>
    </source>
</evidence>
<keyword evidence="18" id="KW-1185">Reference proteome</keyword>
<feature type="transmembrane region" description="Helical" evidence="16">
    <location>
        <begin position="143"/>
        <end position="161"/>
    </location>
</feature>
<evidence type="ECO:0000256" key="10">
    <source>
        <dbReference type="ARBA" id="ARBA00023098"/>
    </source>
</evidence>
<feature type="transmembrane region" description="Helical" evidence="16">
    <location>
        <begin position="7"/>
        <end position="24"/>
    </location>
</feature>
<evidence type="ECO:0000256" key="14">
    <source>
        <dbReference type="ARBA" id="ARBA00032361"/>
    </source>
</evidence>
<dbReference type="InterPro" id="IPR048254">
    <property type="entry name" value="CDP_ALCOHOL_P_TRANSF_CS"/>
</dbReference>
<comment type="catalytic activity">
    <reaction evidence="1">
        <text>a CDP-1,2-diacyl-sn-glycerol + L-serine = a 1,2-diacyl-sn-glycero-3-phospho-L-serine + CMP + H(+)</text>
        <dbReference type="Rhea" id="RHEA:16913"/>
        <dbReference type="ChEBI" id="CHEBI:15378"/>
        <dbReference type="ChEBI" id="CHEBI:33384"/>
        <dbReference type="ChEBI" id="CHEBI:57262"/>
        <dbReference type="ChEBI" id="CHEBI:58332"/>
        <dbReference type="ChEBI" id="CHEBI:60377"/>
        <dbReference type="EC" id="2.7.8.8"/>
    </reaction>
</comment>
<dbReference type="Proteomes" id="UP000605427">
    <property type="component" value="Unassembled WGS sequence"/>
</dbReference>
<dbReference type="InterPro" id="IPR043130">
    <property type="entry name" value="CDP-OH_PTrfase_TM_dom"/>
</dbReference>
<keyword evidence="6" id="KW-0444">Lipid biosynthesis</keyword>
<evidence type="ECO:0000256" key="15">
    <source>
        <dbReference type="RuleBase" id="RU003750"/>
    </source>
</evidence>
<dbReference type="EMBL" id="BMDD01000001">
    <property type="protein sequence ID" value="GGH67560.1"/>
    <property type="molecule type" value="Genomic_DNA"/>
</dbReference>
<accession>A0ABQ1ZJ87</accession>
<comment type="similarity">
    <text evidence="3 15">Belongs to the CDP-alcohol phosphatidyltransferase class-I family.</text>
</comment>
<evidence type="ECO:0000256" key="11">
    <source>
        <dbReference type="ARBA" id="ARBA00023136"/>
    </source>
</evidence>
<evidence type="ECO:0000256" key="3">
    <source>
        <dbReference type="ARBA" id="ARBA00010441"/>
    </source>
</evidence>
<dbReference type="PANTHER" id="PTHR14269:SF61">
    <property type="entry name" value="CDP-DIACYLGLYCEROL--SERINE O-PHOSPHATIDYLTRANSFERASE"/>
    <property type="match status" value="1"/>
</dbReference>
<dbReference type="RefSeq" id="WP_172237448.1">
    <property type="nucleotide sequence ID" value="NZ_BMDD01000001.1"/>
</dbReference>
<keyword evidence="12" id="KW-0594">Phospholipid biosynthesis</keyword>
<evidence type="ECO:0000256" key="5">
    <source>
        <dbReference type="ARBA" id="ARBA00017171"/>
    </source>
</evidence>
<evidence type="ECO:0000256" key="4">
    <source>
        <dbReference type="ARBA" id="ARBA00013174"/>
    </source>
</evidence>
<keyword evidence="7 15" id="KW-0808">Transferase</keyword>
<evidence type="ECO:0000256" key="2">
    <source>
        <dbReference type="ARBA" id="ARBA00004127"/>
    </source>
</evidence>
<dbReference type="PANTHER" id="PTHR14269">
    <property type="entry name" value="CDP-DIACYLGLYCEROL--GLYCEROL-3-PHOSPHATE 3-PHOSPHATIDYLTRANSFERASE-RELATED"/>
    <property type="match status" value="1"/>
</dbReference>
<protein>
    <recommendedName>
        <fullName evidence="5">CDP-diacylglycerol--serine O-phosphatidyltransferase</fullName>
        <ecNumber evidence="4">2.7.8.8</ecNumber>
    </recommendedName>
    <alternativeName>
        <fullName evidence="14">Phosphatidylserine synthase</fullName>
    </alternativeName>
</protein>
<feature type="transmembrane region" description="Helical" evidence="16">
    <location>
        <begin position="115"/>
        <end position="137"/>
    </location>
</feature>
<keyword evidence="8 16" id="KW-0812">Transmembrane</keyword>
<feature type="transmembrane region" description="Helical" evidence="16">
    <location>
        <begin position="88"/>
        <end position="108"/>
    </location>
</feature>
<dbReference type="Pfam" id="PF01066">
    <property type="entry name" value="CDP-OH_P_transf"/>
    <property type="match status" value="1"/>
</dbReference>
<dbReference type="Gene3D" id="1.20.120.1760">
    <property type="match status" value="1"/>
</dbReference>
<evidence type="ECO:0000313" key="17">
    <source>
        <dbReference type="EMBL" id="GGH67560.1"/>
    </source>
</evidence>
<evidence type="ECO:0000256" key="9">
    <source>
        <dbReference type="ARBA" id="ARBA00022989"/>
    </source>
</evidence>
<dbReference type="InterPro" id="IPR000462">
    <property type="entry name" value="CDP-OH_P_trans"/>
</dbReference>
<comment type="subcellular location">
    <subcellularLocation>
        <location evidence="2">Endomembrane system</location>
        <topology evidence="2">Multi-pass membrane protein</topology>
    </subcellularLocation>
</comment>
<name>A0ABQ1ZJ87_9BACL</name>
<feature type="transmembrane region" description="Helical" evidence="16">
    <location>
        <begin position="30"/>
        <end position="51"/>
    </location>
</feature>
<evidence type="ECO:0000313" key="18">
    <source>
        <dbReference type="Proteomes" id="UP000605427"/>
    </source>
</evidence>
<dbReference type="InterPro" id="IPR004533">
    <property type="entry name" value="CDP-diaglyc--ser_O-PTrfase"/>
</dbReference>
<evidence type="ECO:0000256" key="16">
    <source>
        <dbReference type="SAM" id="Phobius"/>
    </source>
</evidence>
<evidence type="ECO:0000256" key="8">
    <source>
        <dbReference type="ARBA" id="ARBA00022692"/>
    </source>
</evidence>
<keyword evidence="9 16" id="KW-1133">Transmembrane helix</keyword>
<comment type="caution">
    <text evidence="17">The sequence shown here is derived from an EMBL/GenBank/DDBJ whole genome shotgun (WGS) entry which is preliminary data.</text>
</comment>
<dbReference type="PROSITE" id="PS00379">
    <property type="entry name" value="CDP_ALCOHOL_P_TRANSF"/>
    <property type="match status" value="1"/>
</dbReference>
<keyword evidence="10" id="KW-0443">Lipid metabolism</keyword>
<keyword evidence="13" id="KW-1208">Phospholipid metabolism</keyword>
<proteinExistence type="inferred from homology"/>
<sequence length="176" mass="18742">MRKMIPSALTLANLLLGFLALLFIFKDELVPAICLILLGLLCDFFDGYFARKLDAASELGKELDSLADLVTFGVAPAALVYVASLHEIAVLGALCCVIYLCCCAVRLARFNVKQACLAGFVGMPTPLAAILILLISVLSTPGVTAIGMLAVGALMVSRISFPGLKKMKSEPAEEYR</sequence>
<evidence type="ECO:0000256" key="1">
    <source>
        <dbReference type="ARBA" id="ARBA00000287"/>
    </source>
</evidence>
<organism evidence="17 18">
    <name type="scientific">Saccharibacillus endophyticus</name>
    <dbReference type="NCBI Taxonomy" id="2060666"/>
    <lineage>
        <taxon>Bacteria</taxon>
        <taxon>Bacillati</taxon>
        <taxon>Bacillota</taxon>
        <taxon>Bacilli</taxon>
        <taxon>Bacillales</taxon>
        <taxon>Paenibacillaceae</taxon>
        <taxon>Saccharibacillus</taxon>
    </lineage>
</organism>
<feature type="transmembrane region" description="Helical" evidence="16">
    <location>
        <begin position="63"/>
        <end position="82"/>
    </location>
</feature>
<evidence type="ECO:0000256" key="6">
    <source>
        <dbReference type="ARBA" id="ARBA00022516"/>
    </source>
</evidence>
<dbReference type="EC" id="2.7.8.8" evidence="4"/>